<keyword evidence="1" id="KW-1133">Transmembrane helix</keyword>
<gene>
    <name evidence="2" type="ORF">AVDCRST_MAG53-2243</name>
</gene>
<feature type="transmembrane region" description="Helical" evidence="1">
    <location>
        <begin position="12"/>
        <end position="32"/>
    </location>
</feature>
<evidence type="ECO:0000313" key="2">
    <source>
        <dbReference type="EMBL" id="CAA9498176.1"/>
    </source>
</evidence>
<organism evidence="2">
    <name type="scientific">uncultured Solirubrobacteraceae bacterium</name>
    <dbReference type="NCBI Taxonomy" id="1162706"/>
    <lineage>
        <taxon>Bacteria</taxon>
        <taxon>Bacillati</taxon>
        <taxon>Actinomycetota</taxon>
        <taxon>Thermoleophilia</taxon>
        <taxon>Solirubrobacterales</taxon>
        <taxon>Solirubrobacteraceae</taxon>
        <taxon>environmental samples</taxon>
    </lineage>
</organism>
<accession>A0A6J4SMP6</accession>
<dbReference type="AlphaFoldDB" id="A0A6J4SMP6"/>
<feature type="transmembrane region" description="Helical" evidence="1">
    <location>
        <begin position="38"/>
        <end position="58"/>
    </location>
</feature>
<dbReference type="EMBL" id="CADCVR010000058">
    <property type="protein sequence ID" value="CAA9498176.1"/>
    <property type="molecule type" value="Genomic_DNA"/>
</dbReference>
<protein>
    <submittedName>
        <fullName evidence="2">Uncharacterized protein</fullName>
    </submittedName>
</protein>
<evidence type="ECO:0000256" key="1">
    <source>
        <dbReference type="SAM" id="Phobius"/>
    </source>
</evidence>
<reference evidence="2" key="1">
    <citation type="submission" date="2020-02" db="EMBL/GenBank/DDBJ databases">
        <authorList>
            <person name="Meier V. D."/>
        </authorList>
    </citation>
    <scope>NUCLEOTIDE SEQUENCE</scope>
    <source>
        <strain evidence="2">AVDCRST_MAG53</strain>
    </source>
</reference>
<sequence length="62" mass="6259">MAEPPQIQRSATTVLSGLMVVLGVAIIVRTVAAGGSPVSVGLLLGVLFVLAGGGRLFLATRR</sequence>
<proteinExistence type="predicted"/>
<keyword evidence="1" id="KW-0812">Transmembrane</keyword>
<name>A0A6J4SMP6_9ACTN</name>
<keyword evidence="1" id="KW-0472">Membrane</keyword>